<dbReference type="PANTHER" id="PTHR42786:SF7">
    <property type="entry name" value="TRNA_RRNA METHYLTRANSFERASE SPOU TYPE DOMAIN-CONTAINING PROTEIN"/>
    <property type="match status" value="1"/>
</dbReference>
<dbReference type="InterPro" id="IPR001537">
    <property type="entry name" value="SpoU_MeTrfase"/>
</dbReference>
<gene>
    <name evidence="6" type="ORF">JIN82_07620</name>
</gene>
<evidence type="ECO:0000259" key="5">
    <source>
        <dbReference type="Pfam" id="PF00588"/>
    </source>
</evidence>
<dbReference type="Pfam" id="PF00588">
    <property type="entry name" value="SpoU_methylase"/>
    <property type="match status" value="1"/>
</dbReference>
<dbReference type="InterPro" id="IPR004384">
    <property type="entry name" value="RNA_MeTrfase_TrmJ/LasT"/>
</dbReference>
<dbReference type="GO" id="GO:0003723">
    <property type="term" value="F:RNA binding"/>
    <property type="evidence" value="ECO:0007669"/>
    <property type="project" value="InterPro"/>
</dbReference>
<dbReference type="CDD" id="cd18093">
    <property type="entry name" value="SpoU-like_TrmJ"/>
    <property type="match status" value="1"/>
</dbReference>
<dbReference type="InterPro" id="IPR029028">
    <property type="entry name" value="Alpha/beta_knot_MTases"/>
</dbReference>
<dbReference type="Gene3D" id="3.40.1280.10">
    <property type="match status" value="1"/>
</dbReference>
<evidence type="ECO:0000313" key="6">
    <source>
        <dbReference type="EMBL" id="MBK1791019.1"/>
    </source>
</evidence>
<comment type="similarity">
    <text evidence="1">Belongs to the class IV-like SAM-binding methyltransferase superfamily. RNA methyltransferase TrmH family.</text>
</comment>
<name>A0A8J7MCA3_9BACT</name>
<dbReference type="AlphaFoldDB" id="A0A8J7MCA3"/>
<evidence type="ECO:0000256" key="2">
    <source>
        <dbReference type="ARBA" id="ARBA00022603"/>
    </source>
</evidence>
<dbReference type="RefSeq" id="WP_200311038.1">
    <property type="nucleotide sequence ID" value="NZ_JAENIM010000039.1"/>
</dbReference>
<evidence type="ECO:0000256" key="4">
    <source>
        <dbReference type="ARBA" id="ARBA00022691"/>
    </source>
</evidence>
<dbReference type="InterPro" id="IPR029026">
    <property type="entry name" value="tRNA_m1G_MTases_N"/>
</dbReference>
<evidence type="ECO:0000256" key="1">
    <source>
        <dbReference type="ARBA" id="ARBA00007228"/>
    </source>
</evidence>
<dbReference type="EMBL" id="JAENIM010000039">
    <property type="protein sequence ID" value="MBK1791019.1"/>
    <property type="molecule type" value="Genomic_DNA"/>
</dbReference>
<keyword evidence="3" id="KW-0808">Transferase</keyword>
<accession>A0A8J7MCA3</accession>
<dbReference type="SUPFAM" id="SSF75217">
    <property type="entry name" value="alpha/beta knot"/>
    <property type="match status" value="1"/>
</dbReference>
<organism evidence="6 7">
    <name type="scientific">Persicirhabdus sediminis</name>
    <dbReference type="NCBI Taxonomy" id="454144"/>
    <lineage>
        <taxon>Bacteria</taxon>
        <taxon>Pseudomonadati</taxon>
        <taxon>Verrucomicrobiota</taxon>
        <taxon>Verrucomicrobiia</taxon>
        <taxon>Verrucomicrobiales</taxon>
        <taxon>Verrucomicrobiaceae</taxon>
        <taxon>Persicirhabdus</taxon>
    </lineage>
</organism>
<dbReference type="PANTHER" id="PTHR42786">
    <property type="entry name" value="TRNA/RRNA METHYLTRANSFERASE"/>
    <property type="match status" value="1"/>
</dbReference>
<proteinExistence type="inferred from homology"/>
<comment type="caution">
    <text evidence="6">The sequence shown here is derived from an EMBL/GenBank/DDBJ whole genome shotgun (WGS) entry which is preliminary data.</text>
</comment>
<dbReference type="GO" id="GO:0002128">
    <property type="term" value="P:tRNA nucleoside ribose methylation"/>
    <property type="evidence" value="ECO:0007669"/>
    <property type="project" value="TreeGrafter"/>
</dbReference>
<dbReference type="GO" id="GO:0008173">
    <property type="term" value="F:RNA methyltransferase activity"/>
    <property type="evidence" value="ECO:0007669"/>
    <property type="project" value="InterPro"/>
</dbReference>
<evidence type="ECO:0000256" key="3">
    <source>
        <dbReference type="ARBA" id="ARBA00022679"/>
    </source>
</evidence>
<dbReference type="Proteomes" id="UP000624703">
    <property type="component" value="Unassembled WGS sequence"/>
</dbReference>
<keyword evidence="4" id="KW-0949">S-adenosyl-L-methionine</keyword>
<protein>
    <submittedName>
        <fullName evidence="6">RNA methyltransferase</fullName>
    </submittedName>
</protein>
<keyword evidence="7" id="KW-1185">Reference proteome</keyword>
<reference evidence="6" key="1">
    <citation type="submission" date="2021-01" db="EMBL/GenBank/DDBJ databases">
        <title>Modified the classification status of verrucomicrobia.</title>
        <authorList>
            <person name="Feng X."/>
        </authorList>
    </citation>
    <scope>NUCLEOTIDE SEQUENCE</scope>
    <source>
        <strain evidence="6">_KCTC 22039</strain>
    </source>
</reference>
<dbReference type="PIRSF" id="PIRSF004808">
    <property type="entry name" value="LasT"/>
    <property type="match status" value="1"/>
</dbReference>
<sequence length="243" mass="26797">MPTSAAHPAPCVILVRPQMAVNIGMVARAMLNCGLDELRIVAPRDGWPNPGANSAAAGALRVIEEAQIYDDVAAATADCNHIFATTARVRELDIPAYPPRPLAEKIHQFPASEKSAILFGPEASGLSNDDLSYATGLVHYPVNPECTSLNLAQAVLMFAWEWWMAREQTPQQYDREEDTAPAESINIMLDRLESQLEKGQFFPIPENRDPMMGKIRNLINRAEPSEREVKILHGIITALQRSS</sequence>
<evidence type="ECO:0000313" key="7">
    <source>
        <dbReference type="Proteomes" id="UP000624703"/>
    </source>
</evidence>
<feature type="domain" description="tRNA/rRNA methyltransferase SpoU type" evidence="5">
    <location>
        <begin position="11"/>
        <end position="159"/>
    </location>
</feature>
<dbReference type="Gene3D" id="1.10.8.590">
    <property type="match status" value="1"/>
</dbReference>
<keyword evidence="2 6" id="KW-0489">Methyltransferase</keyword>
<dbReference type="GO" id="GO:0005829">
    <property type="term" value="C:cytosol"/>
    <property type="evidence" value="ECO:0007669"/>
    <property type="project" value="TreeGrafter"/>
</dbReference>